<protein>
    <recommendedName>
        <fullName evidence="2">UPF0145 protein A6M23_10655</fullName>
    </recommendedName>
</protein>
<sequence length="116" mass="12372">MRVENNMLILTINDCPGMRVVRVLGPVYGTGVWSRNIVGNLLGGIRAVFGGKQSGYLKMIAHTRDDALEQLAEHAQSLGANAMLGMRFDSGEFDAGQGQAMNEVTAYGTEVVVGSV</sequence>
<reference evidence="3" key="1">
    <citation type="journal article" date="2016" name="Int. J. Mol. Sci.">
        <title>Comparative genomics of the extreme acidophile Acidithiobacillus thiooxidans reveals intraspecific divergence and niche adaptation.</title>
        <authorList>
            <person name="Zhang X."/>
            <person name="Feng X."/>
            <person name="Tao J."/>
            <person name="Ma L."/>
            <person name="Xiao Y."/>
            <person name="Liang Y."/>
            <person name="Liu X."/>
            <person name="Yin H."/>
        </authorList>
    </citation>
    <scope>NUCLEOTIDE SEQUENCE [LARGE SCALE GENOMIC DNA]</scope>
    <source>
        <strain evidence="3">DXS-W</strain>
    </source>
</reference>
<dbReference type="Proteomes" id="UP000095008">
    <property type="component" value="Unassembled WGS sequence"/>
</dbReference>
<dbReference type="Gene3D" id="3.30.110.70">
    <property type="entry name" value="Hypothetical protein apc22750. Chain B"/>
    <property type="match status" value="1"/>
</dbReference>
<keyword evidence="4" id="KW-1185">Reference proteome</keyword>
<gene>
    <name evidence="3" type="ORF">A6M23_10655</name>
</gene>
<dbReference type="PANTHER" id="PTHR34068">
    <property type="entry name" value="UPF0145 PROTEIN YBJQ"/>
    <property type="match status" value="1"/>
</dbReference>
<comment type="similarity">
    <text evidence="1 2">Belongs to the UPF0145 family.</text>
</comment>
<dbReference type="HAMAP" id="MF_00338">
    <property type="entry name" value="UPF0145"/>
    <property type="match status" value="1"/>
</dbReference>
<dbReference type="PANTHER" id="PTHR34068:SF2">
    <property type="entry name" value="UPF0145 PROTEIN SCO3412"/>
    <property type="match status" value="1"/>
</dbReference>
<dbReference type="Pfam" id="PF01906">
    <property type="entry name" value="YbjQ_1"/>
    <property type="match status" value="1"/>
</dbReference>
<name>A0A1C2I7Y9_ACITH</name>
<proteinExistence type="inferred from homology"/>
<dbReference type="OrthoDB" id="9796448at2"/>
<dbReference type="SUPFAM" id="SSF117782">
    <property type="entry name" value="YbjQ-like"/>
    <property type="match status" value="1"/>
</dbReference>
<comment type="caution">
    <text evidence="3">The sequence shown here is derived from an EMBL/GenBank/DDBJ whole genome shotgun (WGS) entry which is preliminary data.</text>
</comment>
<evidence type="ECO:0000256" key="1">
    <source>
        <dbReference type="ARBA" id="ARBA00010751"/>
    </source>
</evidence>
<evidence type="ECO:0000256" key="2">
    <source>
        <dbReference type="HAMAP-Rule" id="MF_00338"/>
    </source>
</evidence>
<dbReference type="InterPro" id="IPR035439">
    <property type="entry name" value="UPF0145_dom_sf"/>
</dbReference>
<accession>A0A1C2I7Y9</accession>
<dbReference type="InterPro" id="IPR002765">
    <property type="entry name" value="UPF0145_YbjQ-like"/>
</dbReference>
<evidence type="ECO:0000313" key="4">
    <source>
        <dbReference type="Proteomes" id="UP000095008"/>
    </source>
</evidence>
<dbReference type="EMBL" id="LWRY01000118">
    <property type="protein sequence ID" value="OCX72105.1"/>
    <property type="molecule type" value="Genomic_DNA"/>
</dbReference>
<dbReference type="AlphaFoldDB" id="A0A1C2I7Y9"/>
<evidence type="ECO:0000313" key="3">
    <source>
        <dbReference type="EMBL" id="OCX72105.1"/>
    </source>
</evidence>
<organism evidence="3 4">
    <name type="scientific">Acidithiobacillus thiooxidans</name>
    <name type="common">Thiobacillus thiooxidans</name>
    <dbReference type="NCBI Taxonomy" id="930"/>
    <lineage>
        <taxon>Bacteria</taxon>
        <taxon>Pseudomonadati</taxon>
        <taxon>Pseudomonadota</taxon>
        <taxon>Acidithiobacillia</taxon>
        <taxon>Acidithiobacillales</taxon>
        <taxon>Acidithiobacillaceae</taxon>
        <taxon>Acidithiobacillus</taxon>
    </lineage>
</organism>